<organism evidence="4 5">
    <name type="scientific">Diaporthe helianthi</name>
    <dbReference type="NCBI Taxonomy" id="158607"/>
    <lineage>
        <taxon>Eukaryota</taxon>
        <taxon>Fungi</taxon>
        <taxon>Dikarya</taxon>
        <taxon>Ascomycota</taxon>
        <taxon>Pezizomycotina</taxon>
        <taxon>Sordariomycetes</taxon>
        <taxon>Sordariomycetidae</taxon>
        <taxon>Diaporthales</taxon>
        <taxon>Diaporthaceae</taxon>
        <taxon>Diaporthe</taxon>
    </lineage>
</organism>
<dbReference type="Proteomes" id="UP000094444">
    <property type="component" value="Unassembled WGS sequence"/>
</dbReference>
<comment type="caution">
    <text evidence="4">The sequence shown here is derived from an EMBL/GenBank/DDBJ whole genome shotgun (WGS) entry which is preliminary data.</text>
</comment>
<name>A0A2P5HFP5_DIAHE</name>
<keyword evidence="2" id="KW-0472">Membrane</keyword>
<keyword evidence="2" id="KW-1133">Transmembrane helix</keyword>
<feature type="domain" description="Apple" evidence="3">
    <location>
        <begin position="194"/>
        <end position="237"/>
    </location>
</feature>
<evidence type="ECO:0000313" key="4">
    <source>
        <dbReference type="EMBL" id="POS69072.1"/>
    </source>
</evidence>
<evidence type="ECO:0000259" key="3">
    <source>
        <dbReference type="Pfam" id="PF14295"/>
    </source>
</evidence>
<proteinExistence type="predicted"/>
<dbReference type="OrthoDB" id="3499003at2759"/>
<keyword evidence="2" id="KW-0812">Transmembrane</keyword>
<dbReference type="STRING" id="158607.A0A2P5HFP5"/>
<dbReference type="AlphaFoldDB" id="A0A2P5HFP5"/>
<feature type="region of interest" description="Disordered" evidence="1">
    <location>
        <begin position="138"/>
        <end position="157"/>
    </location>
</feature>
<evidence type="ECO:0000256" key="1">
    <source>
        <dbReference type="SAM" id="MobiDB-lite"/>
    </source>
</evidence>
<feature type="region of interest" description="Disordered" evidence="1">
    <location>
        <begin position="38"/>
        <end position="76"/>
    </location>
</feature>
<dbReference type="Gene3D" id="3.50.4.10">
    <property type="entry name" value="Hepatocyte Growth Factor"/>
    <property type="match status" value="1"/>
</dbReference>
<feature type="compositionally biased region" description="Polar residues" evidence="1">
    <location>
        <begin position="38"/>
        <end position="48"/>
    </location>
</feature>
<feature type="transmembrane region" description="Helical" evidence="2">
    <location>
        <begin position="82"/>
        <end position="106"/>
    </location>
</feature>
<sequence>MDSQQYQQHQGQYYPPQQGIEKVHNVGVPPQNMGYNPNQQQFAHSNGHNPAVYSQHAGPGAVYTQPAPGAPASSGGGMKRSLCLALTAALLLLIAAVIGLSAGLGVSQRNLRNVKADLARATESPAAAATTVFVTARPTTTPTSTSSSSSASATADTSNITCPGSNNTLYTADTDSKRFQQYCGIDFSGDQAVDVGSVKVTSMDACMDACASQSNCTGAGWGYLEGDNGTEHSCWMKANLTVPHSATDDWAFAVLLANGSDTATQKSRKRGVGSSLWLWSV</sequence>
<dbReference type="EMBL" id="MAVT02002710">
    <property type="protein sequence ID" value="POS69072.1"/>
    <property type="molecule type" value="Genomic_DNA"/>
</dbReference>
<protein>
    <recommendedName>
        <fullName evidence="3">Apple domain-containing protein</fullName>
    </recommendedName>
</protein>
<dbReference type="InterPro" id="IPR003609">
    <property type="entry name" value="Pan_app"/>
</dbReference>
<evidence type="ECO:0000313" key="5">
    <source>
        <dbReference type="Proteomes" id="UP000094444"/>
    </source>
</evidence>
<dbReference type="InParanoid" id="A0A2P5HFP5"/>
<evidence type="ECO:0000256" key="2">
    <source>
        <dbReference type="SAM" id="Phobius"/>
    </source>
</evidence>
<accession>A0A2P5HFP5</accession>
<keyword evidence="5" id="KW-1185">Reference proteome</keyword>
<dbReference type="Pfam" id="PF14295">
    <property type="entry name" value="PAN_4"/>
    <property type="match status" value="1"/>
</dbReference>
<gene>
    <name evidence="4" type="ORF">DHEL01_v212534</name>
</gene>
<reference evidence="4" key="1">
    <citation type="submission" date="2017-09" db="EMBL/GenBank/DDBJ databases">
        <title>Polyketide synthases of a Diaporthe helianthi virulent isolate.</title>
        <authorList>
            <person name="Baroncelli R."/>
        </authorList>
    </citation>
    <scope>NUCLEOTIDE SEQUENCE [LARGE SCALE GENOMIC DNA]</scope>
    <source>
        <strain evidence="4">7/96</strain>
    </source>
</reference>